<dbReference type="InterPro" id="IPR019826">
    <property type="entry name" value="Carboxylesterase_B_AS"/>
</dbReference>
<dbReference type="GO" id="GO:0016787">
    <property type="term" value="F:hydrolase activity"/>
    <property type="evidence" value="ECO:0007669"/>
    <property type="project" value="UniProtKB-KW"/>
</dbReference>
<dbReference type="EMBL" id="DF977463">
    <property type="protein sequence ID" value="GAP86287.2"/>
    <property type="molecule type" value="Genomic_DNA"/>
</dbReference>
<dbReference type="InterPro" id="IPR029058">
    <property type="entry name" value="AB_hydrolase_fold"/>
</dbReference>
<sequence length="543" mass="57815">MSNSQNLEHPLCGPVVVVESGSLSGLYRPNGTRAFLGIPYAAPPVGDLRWRPPQPPLPWAGVRAADRFGLSSIQPPPPTASIYSSGETEFSEDCLYLNVYTGAEEADSADRPVLVWFHFGAFVFGSGSNPMQDGAKFAAEGITVVTVNFRLGRFGFLALPELSAESGHGASGNYGIMDQIAALAWVRRNIGAFGGDAGNVTIGGASSGGASVHILRASPLARGLFSKAICESGPGIAPPLDGPGHIAAYMTLAAAEEAGTELLGLLGAASLAELRAMGPDRILAANLPRRDGPWTSYLRPTAPTSLSVYDTFNPVADGHVLPGSLLDAFAAGRVADVPLLAGGVRDDGTALPRLGSLADYRAFAEATFGGGMADEALRLYPAAADADVWDASWRLLADQVFFWPTWTSARLQARHLASPAWYYRLDRAPPIPAGSDIVERDFAGAFHLAGMLYSLGNLDRAWPDWDWTDADRALSRRMMEAWVRFVRTGSPVDVDDAASWPALSADSDVLRVWDGDGALRLESPQPHTREVVAFWDAYYGAEL</sequence>
<dbReference type="EC" id="3.1.1.-" evidence="3"/>
<dbReference type="AlphaFoldDB" id="A0A1W2TE55"/>
<evidence type="ECO:0000256" key="2">
    <source>
        <dbReference type="ARBA" id="ARBA00022801"/>
    </source>
</evidence>
<evidence type="ECO:0000256" key="3">
    <source>
        <dbReference type="RuleBase" id="RU361235"/>
    </source>
</evidence>
<feature type="domain" description="Carboxylesterase type B" evidence="4">
    <location>
        <begin position="14"/>
        <end position="508"/>
    </location>
</feature>
<dbReference type="InterPro" id="IPR050309">
    <property type="entry name" value="Type-B_Carboxylest/Lipase"/>
</dbReference>
<accession>A0A1W2TE55</accession>
<evidence type="ECO:0000313" key="6">
    <source>
        <dbReference type="Proteomes" id="UP000054516"/>
    </source>
</evidence>
<organism evidence="5">
    <name type="scientific">Rosellinia necatrix</name>
    <name type="common">White root-rot fungus</name>
    <dbReference type="NCBI Taxonomy" id="77044"/>
    <lineage>
        <taxon>Eukaryota</taxon>
        <taxon>Fungi</taxon>
        <taxon>Dikarya</taxon>
        <taxon>Ascomycota</taxon>
        <taxon>Pezizomycotina</taxon>
        <taxon>Sordariomycetes</taxon>
        <taxon>Xylariomycetidae</taxon>
        <taxon>Xylariales</taxon>
        <taxon>Xylariaceae</taxon>
        <taxon>Rosellinia</taxon>
    </lineage>
</organism>
<evidence type="ECO:0000259" key="4">
    <source>
        <dbReference type="Pfam" id="PF00135"/>
    </source>
</evidence>
<reference evidence="5" key="1">
    <citation type="submission" date="2016-03" db="EMBL/GenBank/DDBJ databases">
        <title>Draft genome sequence of Rosellinia necatrix.</title>
        <authorList>
            <person name="Kanematsu S."/>
        </authorList>
    </citation>
    <scope>NUCLEOTIDE SEQUENCE [LARGE SCALE GENOMIC DNA]</scope>
    <source>
        <strain evidence="5">W97</strain>
    </source>
</reference>
<dbReference type="Proteomes" id="UP000054516">
    <property type="component" value="Unassembled WGS sequence"/>
</dbReference>
<dbReference type="Pfam" id="PF00135">
    <property type="entry name" value="COesterase"/>
    <property type="match status" value="1"/>
</dbReference>
<evidence type="ECO:0000256" key="1">
    <source>
        <dbReference type="ARBA" id="ARBA00005964"/>
    </source>
</evidence>
<keyword evidence="6" id="KW-1185">Reference proteome</keyword>
<proteinExistence type="inferred from homology"/>
<comment type="similarity">
    <text evidence="1 3">Belongs to the type-B carboxylesterase/lipase family.</text>
</comment>
<name>A0A1W2TE55_ROSNE</name>
<evidence type="ECO:0000313" key="5">
    <source>
        <dbReference type="EMBL" id="GAP86287.2"/>
    </source>
</evidence>
<dbReference type="InterPro" id="IPR002018">
    <property type="entry name" value="CarbesteraseB"/>
</dbReference>
<dbReference type="OrthoDB" id="408631at2759"/>
<dbReference type="PANTHER" id="PTHR11559">
    <property type="entry name" value="CARBOXYLESTERASE"/>
    <property type="match status" value="1"/>
</dbReference>
<keyword evidence="2 3" id="KW-0378">Hydrolase</keyword>
<dbReference type="Gene3D" id="3.40.50.1820">
    <property type="entry name" value="alpha/beta hydrolase"/>
    <property type="match status" value="1"/>
</dbReference>
<gene>
    <name evidence="5" type="ORF">SAMD00023353_1801240</name>
</gene>
<dbReference type="STRING" id="77044.A0A1W2TE55"/>
<dbReference type="PROSITE" id="PS00122">
    <property type="entry name" value="CARBOXYLESTERASE_B_1"/>
    <property type="match status" value="1"/>
</dbReference>
<dbReference type="SUPFAM" id="SSF53474">
    <property type="entry name" value="alpha/beta-Hydrolases"/>
    <property type="match status" value="1"/>
</dbReference>
<protein>
    <recommendedName>
        <fullName evidence="3">Carboxylic ester hydrolase</fullName>
        <ecNumber evidence="3">3.1.1.-</ecNumber>
    </recommendedName>
</protein>